<comment type="similarity">
    <text evidence="1 3">Belongs to the short-chain dehydrogenases/reductases (SDR) family.</text>
</comment>
<dbReference type="GO" id="GO:0016491">
    <property type="term" value="F:oxidoreductase activity"/>
    <property type="evidence" value="ECO:0007669"/>
    <property type="project" value="UniProtKB-KW"/>
</dbReference>
<evidence type="ECO:0000259" key="5">
    <source>
        <dbReference type="SMART" id="SM00822"/>
    </source>
</evidence>
<protein>
    <recommendedName>
        <fullName evidence="5">Ketoreductase domain-containing protein</fullName>
    </recommendedName>
</protein>
<accession>A0A542ZB97</accession>
<dbReference type="InterPro" id="IPR036291">
    <property type="entry name" value="NAD(P)-bd_dom_sf"/>
</dbReference>
<dbReference type="PRINTS" id="PR00081">
    <property type="entry name" value="GDHRDH"/>
</dbReference>
<dbReference type="PRINTS" id="PR00080">
    <property type="entry name" value="SDRFAMILY"/>
</dbReference>
<dbReference type="Pfam" id="PF00106">
    <property type="entry name" value="adh_short"/>
    <property type="match status" value="1"/>
</dbReference>
<dbReference type="PROSITE" id="PS00061">
    <property type="entry name" value="ADH_SHORT"/>
    <property type="match status" value="1"/>
</dbReference>
<sequence>MSAEPPIALVTGASAGLGAEFARQLARRGNRMVLVGRNRDRLELLAAEFGGAEVLVADLATEVGVEAVAARLKDQDRPISTLVNNAGFGTADSFLDSTPEYESDSVEVMVRAVALLSKTAAEAMVERGHGMILNVSSVAALLPGGSYSAAKAFVLTLTESLALELQGTGVQASVVLPGFTRTQFHQRADIDTTAIPEWMWLDSGEVARTALTDASQGRVVCVPGLQYRALSALLQALPRPFVRRLASTKGAPSMDHADTTETQAGKF</sequence>
<evidence type="ECO:0000313" key="6">
    <source>
        <dbReference type="EMBL" id="TQL57619.1"/>
    </source>
</evidence>
<proteinExistence type="inferred from homology"/>
<dbReference type="RefSeq" id="WP_142093480.1">
    <property type="nucleotide sequence ID" value="NZ_BAAAMD010000003.1"/>
</dbReference>
<dbReference type="InterPro" id="IPR002347">
    <property type="entry name" value="SDR_fam"/>
</dbReference>
<evidence type="ECO:0000256" key="2">
    <source>
        <dbReference type="ARBA" id="ARBA00023002"/>
    </source>
</evidence>
<evidence type="ECO:0000256" key="3">
    <source>
        <dbReference type="RuleBase" id="RU000363"/>
    </source>
</evidence>
<name>A0A542ZB97_9ACTN</name>
<dbReference type="PIRSF" id="PIRSF000126">
    <property type="entry name" value="11-beta-HSD1"/>
    <property type="match status" value="1"/>
</dbReference>
<organism evidence="6 7">
    <name type="scientific">Propioniferax innocua</name>
    <dbReference type="NCBI Taxonomy" id="1753"/>
    <lineage>
        <taxon>Bacteria</taxon>
        <taxon>Bacillati</taxon>
        <taxon>Actinomycetota</taxon>
        <taxon>Actinomycetes</taxon>
        <taxon>Propionibacteriales</taxon>
        <taxon>Propionibacteriaceae</taxon>
        <taxon>Propioniferax</taxon>
    </lineage>
</organism>
<dbReference type="InterPro" id="IPR057326">
    <property type="entry name" value="KR_dom"/>
</dbReference>
<dbReference type="EMBL" id="VFOR01000002">
    <property type="protein sequence ID" value="TQL57619.1"/>
    <property type="molecule type" value="Genomic_DNA"/>
</dbReference>
<reference evidence="6 7" key="1">
    <citation type="submission" date="2019-06" db="EMBL/GenBank/DDBJ databases">
        <title>Sequencing the genomes of 1000 actinobacteria strains.</title>
        <authorList>
            <person name="Klenk H.-P."/>
        </authorList>
    </citation>
    <scope>NUCLEOTIDE SEQUENCE [LARGE SCALE GENOMIC DNA]</scope>
    <source>
        <strain evidence="6 7">DSM 8251</strain>
    </source>
</reference>
<dbReference type="CDD" id="cd05233">
    <property type="entry name" value="SDR_c"/>
    <property type="match status" value="1"/>
</dbReference>
<gene>
    <name evidence="6" type="ORF">FB460_1453</name>
</gene>
<dbReference type="PANTHER" id="PTHR44196">
    <property type="entry name" value="DEHYDROGENASE/REDUCTASE SDR FAMILY MEMBER 7B"/>
    <property type="match status" value="1"/>
</dbReference>
<dbReference type="InterPro" id="IPR020904">
    <property type="entry name" value="Sc_DH/Rdtase_CS"/>
</dbReference>
<dbReference type="Proteomes" id="UP000316196">
    <property type="component" value="Unassembled WGS sequence"/>
</dbReference>
<dbReference type="PANTHER" id="PTHR44196:SF2">
    <property type="entry name" value="SHORT-CHAIN DEHYDROGENASE-RELATED"/>
    <property type="match status" value="1"/>
</dbReference>
<feature type="domain" description="Ketoreductase" evidence="5">
    <location>
        <begin position="6"/>
        <end position="182"/>
    </location>
</feature>
<dbReference type="GO" id="GO:0016020">
    <property type="term" value="C:membrane"/>
    <property type="evidence" value="ECO:0007669"/>
    <property type="project" value="TreeGrafter"/>
</dbReference>
<dbReference type="SUPFAM" id="SSF51735">
    <property type="entry name" value="NAD(P)-binding Rossmann-fold domains"/>
    <property type="match status" value="1"/>
</dbReference>
<comment type="caution">
    <text evidence="6">The sequence shown here is derived from an EMBL/GenBank/DDBJ whole genome shotgun (WGS) entry which is preliminary data.</text>
</comment>
<evidence type="ECO:0000313" key="7">
    <source>
        <dbReference type="Proteomes" id="UP000316196"/>
    </source>
</evidence>
<dbReference type="AlphaFoldDB" id="A0A542ZB97"/>
<feature type="region of interest" description="Disordered" evidence="4">
    <location>
        <begin position="248"/>
        <end position="267"/>
    </location>
</feature>
<dbReference type="SMART" id="SM00822">
    <property type="entry name" value="PKS_KR"/>
    <property type="match status" value="1"/>
</dbReference>
<evidence type="ECO:0000256" key="4">
    <source>
        <dbReference type="SAM" id="MobiDB-lite"/>
    </source>
</evidence>
<keyword evidence="7" id="KW-1185">Reference proteome</keyword>
<dbReference type="Gene3D" id="3.40.50.720">
    <property type="entry name" value="NAD(P)-binding Rossmann-like Domain"/>
    <property type="match status" value="1"/>
</dbReference>
<keyword evidence="2" id="KW-0560">Oxidoreductase</keyword>
<dbReference type="OrthoDB" id="9810734at2"/>
<evidence type="ECO:0000256" key="1">
    <source>
        <dbReference type="ARBA" id="ARBA00006484"/>
    </source>
</evidence>